<name>A0A6J5LNG6_9CAUD</name>
<gene>
    <name evidence="1" type="ORF">UFOVP280_3</name>
</gene>
<evidence type="ECO:0000313" key="1">
    <source>
        <dbReference type="EMBL" id="CAB4134580.1"/>
    </source>
</evidence>
<sequence length="491" mass="55246">MAQTIIAQPQDFTPAYNPVKYIIDSTNKNLTGFRYTFQIEAGIDVIGTFKVLPTYGTGYGEIDLSKLLSSYVKWDFDPTVTQDQPAPNSFMTYNINVGEEYLYEITYTSALTASGTITRVNVVNIFAVGDQINIVQADGGVANPLLEGLLTVTASSGTWFEVNVPFSSITDVNIDGTVSYADNLKIIEFGVTTIKNKYVFNGAVTWVDFVTYNEQDYVLNGVTKQWLTNQPTTDFQCTLGQDLWLNSQAIVGSQIYFQNSDGDVYSKNIITNEYIVQVAVGPNNYGGLIPLSASPLPMIKPDTTYYDFWYQNALGQYSQKYRINIDRRVQINEYVISFLDRKGSFSSFAFQLKSYERGEVTRDEFNKDVVGFVSGGEWGYNYDEFGFNTFNINVTKTLELNTNWMTQNMSDYFQELVTSPQTFLKLVQYVTTEDGTPLLDEDGCPYHSAESTAYVPCIVQTNSFEVFQQRNKNLIKQSIVVKLANNDNVNG</sequence>
<accession>A0A6J5LNG6</accession>
<proteinExistence type="predicted"/>
<organism evidence="1">
    <name type="scientific">uncultured Caudovirales phage</name>
    <dbReference type="NCBI Taxonomy" id="2100421"/>
    <lineage>
        <taxon>Viruses</taxon>
        <taxon>Duplodnaviria</taxon>
        <taxon>Heunggongvirae</taxon>
        <taxon>Uroviricota</taxon>
        <taxon>Caudoviricetes</taxon>
        <taxon>Peduoviridae</taxon>
        <taxon>Maltschvirus</taxon>
        <taxon>Maltschvirus maltsch</taxon>
    </lineage>
</organism>
<dbReference type="EMBL" id="LR796288">
    <property type="protein sequence ID" value="CAB4134580.1"/>
    <property type="molecule type" value="Genomic_DNA"/>
</dbReference>
<reference evidence="1" key="1">
    <citation type="submission" date="2020-04" db="EMBL/GenBank/DDBJ databases">
        <authorList>
            <person name="Chiriac C."/>
            <person name="Salcher M."/>
            <person name="Ghai R."/>
            <person name="Kavagutti S V."/>
        </authorList>
    </citation>
    <scope>NUCLEOTIDE SEQUENCE</scope>
</reference>
<protein>
    <submittedName>
        <fullName evidence="1">Uncharacterized protein</fullName>
    </submittedName>
</protein>